<feature type="signal peptide" evidence="7">
    <location>
        <begin position="1"/>
        <end position="22"/>
    </location>
</feature>
<protein>
    <submittedName>
        <fullName evidence="9">LPXTG cell wall anchor domain-containing protein</fullName>
    </submittedName>
</protein>
<accession>A0AAW7KJM6</accession>
<gene>
    <name evidence="9" type="ORF">P0E79_11645</name>
</gene>
<organism evidence="9 10">
    <name type="scientific">Enterococcus faecalis</name>
    <name type="common">Streptococcus faecalis</name>
    <dbReference type="NCBI Taxonomy" id="1351"/>
    <lineage>
        <taxon>Bacteria</taxon>
        <taxon>Bacillati</taxon>
        <taxon>Bacillota</taxon>
        <taxon>Bacilli</taxon>
        <taxon>Lactobacillales</taxon>
        <taxon>Enterococcaceae</taxon>
        <taxon>Enterococcus</taxon>
    </lineage>
</organism>
<evidence type="ECO:0000256" key="2">
    <source>
        <dbReference type="ARBA" id="ARBA00022525"/>
    </source>
</evidence>
<dbReference type="NCBIfam" id="TIGR01167">
    <property type="entry name" value="LPXTG_anchor"/>
    <property type="match status" value="1"/>
</dbReference>
<keyword evidence="6" id="KW-0472">Membrane</keyword>
<dbReference type="InterPro" id="IPR019931">
    <property type="entry name" value="LPXTG_anchor"/>
</dbReference>
<keyword evidence="4" id="KW-0572">Peptidoglycan-anchor</keyword>
<evidence type="ECO:0000313" key="9">
    <source>
        <dbReference type="EMBL" id="MDN3193137.1"/>
    </source>
</evidence>
<dbReference type="AlphaFoldDB" id="A0AAW7KJM6"/>
<reference evidence="9" key="2">
    <citation type="submission" date="2023-03" db="EMBL/GenBank/DDBJ databases">
        <authorList>
            <person name="Zajac M."/>
            <person name="Kwit R."/>
            <person name="Wasyl D."/>
        </authorList>
    </citation>
    <scope>NUCLEOTIDE SEQUENCE</scope>
    <source>
        <strain evidence="9">691B_2</strain>
    </source>
</reference>
<evidence type="ECO:0000259" key="8">
    <source>
        <dbReference type="Pfam" id="PF00746"/>
    </source>
</evidence>
<reference evidence="9" key="1">
    <citation type="journal article" date="2023" name="Pathogens">
        <title>Prevalence of Enterococcus spp. and the Whole-Genome Characteristics of Enterococcus faecium and Enterococcus faecalis Strains Isolated from Free-Living Birds in Poland.</title>
        <authorList>
            <person name="Kwit R."/>
            <person name="Zajac M."/>
            <person name="Smialowska-Weglinska A."/>
            <person name="Skarzynska M."/>
            <person name="Bomba A."/>
            <person name="Lalak A."/>
            <person name="Skrzypiec E."/>
            <person name="Wojdat D."/>
            <person name="Koza W."/>
            <person name="Mikos-Wojewoda E."/>
            <person name="Pasim P."/>
            <person name="Skora M."/>
            <person name="Polak M."/>
            <person name="Wiacek J."/>
            <person name="Wasyl D."/>
        </authorList>
    </citation>
    <scope>NUCLEOTIDE SEQUENCE</scope>
    <source>
        <strain evidence="9">691B_2</strain>
    </source>
</reference>
<keyword evidence="1" id="KW-0134">Cell wall</keyword>
<dbReference type="EMBL" id="JAREWH010000013">
    <property type="protein sequence ID" value="MDN3193137.1"/>
    <property type="molecule type" value="Genomic_DNA"/>
</dbReference>
<evidence type="ECO:0000256" key="7">
    <source>
        <dbReference type="SAM" id="SignalP"/>
    </source>
</evidence>
<comment type="caution">
    <text evidence="9">The sequence shown here is derived from an EMBL/GenBank/DDBJ whole genome shotgun (WGS) entry which is preliminary data.</text>
</comment>
<evidence type="ECO:0000256" key="5">
    <source>
        <dbReference type="SAM" id="MobiDB-lite"/>
    </source>
</evidence>
<feature type="transmembrane region" description="Helical" evidence="6">
    <location>
        <begin position="97"/>
        <end position="114"/>
    </location>
</feature>
<keyword evidence="3 7" id="KW-0732">Signal</keyword>
<keyword evidence="2" id="KW-0964">Secreted</keyword>
<keyword evidence="6" id="KW-0812">Transmembrane</keyword>
<keyword evidence="6" id="KW-1133">Transmembrane helix</keyword>
<evidence type="ECO:0000256" key="6">
    <source>
        <dbReference type="SAM" id="Phobius"/>
    </source>
</evidence>
<feature type="domain" description="Gram-positive cocci surface proteins LPxTG" evidence="8">
    <location>
        <begin position="81"/>
        <end position="117"/>
    </location>
</feature>
<dbReference type="Proteomes" id="UP001173174">
    <property type="component" value="Unassembled WGS sequence"/>
</dbReference>
<evidence type="ECO:0000256" key="1">
    <source>
        <dbReference type="ARBA" id="ARBA00022512"/>
    </source>
</evidence>
<evidence type="ECO:0000256" key="4">
    <source>
        <dbReference type="ARBA" id="ARBA00023088"/>
    </source>
</evidence>
<evidence type="ECO:0000256" key="3">
    <source>
        <dbReference type="ARBA" id="ARBA00022729"/>
    </source>
</evidence>
<feature type="chain" id="PRO_5043510412" evidence="7">
    <location>
        <begin position="23"/>
        <end position="123"/>
    </location>
</feature>
<dbReference type="Pfam" id="PF00746">
    <property type="entry name" value="Gram_pos_anchor"/>
    <property type="match status" value="1"/>
</dbReference>
<feature type="region of interest" description="Disordered" evidence="5">
    <location>
        <begin position="40"/>
        <end position="94"/>
    </location>
</feature>
<name>A0AAW7KJM6_ENTFL</name>
<feature type="compositionally biased region" description="Polar residues" evidence="5">
    <location>
        <begin position="61"/>
        <end position="94"/>
    </location>
</feature>
<sequence length="123" mass="13177">MKKKRYLVLACLLFSPSFFINAEASERGSSSVGIEFYKKAPPKVAPKEEPSPKTDAPSPKEQVSGQTRTNQAGVAGGQSTPTTGDKQLPRTGSKSQANLSILGFVVLGLVAIVHRKRGRHEAK</sequence>
<evidence type="ECO:0000313" key="10">
    <source>
        <dbReference type="Proteomes" id="UP001173174"/>
    </source>
</evidence>
<proteinExistence type="predicted"/>
<dbReference type="RefSeq" id="WP_002419595.1">
    <property type="nucleotide sequence ID" value="NZ_JAAMSK010000002.1"/>
</dbReference>